<protein>
    <recommendedName>
        <fullName evidence="4">protein-serine/threonine phosphatase</fullName>
        <ecNumber evidence="4">3.1.3.16</ecNumber>
    </recommendedName>
</protein>
<dbReference type="FunFam" id="1.25.40.10:FF:000285">
    <property type="entry name" value="Pentatricopeptide repeat-containing protein, chloroplastic"/>
    <property type="match status" value="2"/>
</dbReference>
<keyword evidence="9 12" id="KW-0904">Protein phosphatase</keyword>
<keyword evidence="8" id="KW-0460">Magnesium</keyword>
<dbReference type="FunFam" id="3.60.40.10:FF:000041">
    <property type="entry name" value="Protein phosphatase 2C 51"/>
    <property type="match status" value="1"/>
</dbReference>
<comment type="similarity">
    <text evidence="3">Belongs to the PPR family. PCMP-H subfamily.</text>
</comment>
<dbReference type="SUPFAM" id="SSF48452">
    <property type="entry name" value="TPR-like"/>
    <property type="match status" value="1"/>
</dbReference>
<evidence type="ECO:0000256" key="4">
    <source>
        <dbReference type="ARBA" id="ARBA00013081"/>
    </source>
</evidence>
<dbReference type="Pfam" id="PF17177">
    <property type="entry name" value="PPR_long"/>
    <property type="match status" value="1"/>
</dbReference>
<dbReference type="InterPro" id="IPR046848">
    <property type="entry name" value="E_motif"/>
</dbReference>
<dbReference type="Pfam" id="PF01535">
    <property type="entry name" value="PPR"/>
    <property type="match status" value="3"/>
</dbReference>
<dbReference type="Gene3D" id="3.60.40.10">
    <property type="entry name" value="PPM-type phosphatase domain"/>
    <property type="match status" value="1"/>
</dbReference>
<keyword evidence="16" id="KW-1185">Reference proteome</keyword>
<comment type="cofactor">
    <cofactor evidence="2">
        <name>Mg(2+)</name>
        <dbReference type="ChEBI" id="CHEBI:18420"/>
    </cofactor>
</comment>
<evidence type="ECO:0000313" key="15">
    <source>
        <dbReference type="EMBL" id="KAK9181956.1"/>
    </source>
</evidence>
<feature type="repeat" description="PPR" evidence="11">
    <location>
        <begin position="523"/>
        <end position="553"/>
    </location>
</feature>
<evidence type="ECO:0000256" key="5">
    <source>
        <dbReference type="ARBA" id="ARBA00022723"/>
    </source>
</evidence>
<dbReference type="Pfam" id="PF13041">
    <property type="entry name" value="PPR_2"/>
    <property type="match status" value="2"/>
</dbReference>
<dbReference type="InterPro" id="IPR032867">
    <property type="entry name" value="DYW_dom"/>
</dbReference>
<dbReference type="Pfam" id="PF00481">
    <property type="entry name" value="PP2C"/>
    <property type="match status" value="1"/>
</dbReference>
<feature type="repeat" description="PPR" evidence="11">
    <location>
        <begin position="554"/>
        <end position="588"/>
    </location>
</feature>
<evidence type="ECO:0000256" key="10">
    <source>
        <dbReference type="ARBA" id="ARBA00023211"/>
    </source>
</evidence>
<comment type="cofactor">
    <cofactor evidence="1">
        <name>Mn(2+)</name>
        <dbReference type="ChEBI" id="CHEBI:29035"/>
    </cofactor>
</comment>
<evidence type="ECO:0000256" key="9">
    <source>
        <dbReference type="ARBA" id="ARBA00022912"/>
    </source>
</evidence>
<evidence type="ECO:0000256" key="2">
    <source>
        <dbReference type="ARBA" id="ARBA00001946"/>
    </source>
</evidence>
<evidence type="ECO:0000313" key="16">
    <source>
        <dbReference type="Proteomes" id="UP001428341"/>
    </source>
</evidence>
<dbReference type="Gene3D" id="1.25.40.10">
    <property type="entry name" value="Tetratricopeptide repeat domain"/>
    <property type="match status" value="6"/>
</dbReference>
<keyword evidence="6" id="KW-0677">Repeat</keyword>
<feature type="domain" description="PPM-type phosphatase" evidence="14">
    <location>
        <begin position="952"/>
        <end position="1233"/>
    </location>
</feature>
<comment type="caution">
    <text evidence="15">The sequence shown here is derived from an EMBL/GenBank/DDBJ whole genome shotgun (WGS) entry which is preliminary data.</text>
</comment>
<dbReference type="Pfam" id="PF14432">
    <property type="entry name" value="DYW_deaminase"/>
    <property type="match status" value="1"/>
</dbReference>
<dbReference type="NCBIfam" id="TIGR00756">
    <property type="entry name" value="PPR"/>
    <property type="match status" value="5"/>
</dbReference>
<dbReference type="InterPro" id="IPR033443">
    <property type="entry name" value="PROP1-like_PPR_dom"/>
</dbReference>
<dbReference type="InterPro" id="IPR000222">
    <property type="entry name" value="PP2C_BS"/>
</dbReference>
<dbReference type="FunFam" id="1.25.40.10:FF:000436">
    <property type="entry name" value="Pentatricopeptide repeat-containing protein At5g39350 family"/>
    <property type="match status" value="1"/>
</dbReference>
<feature type="repeat" description="PPR" evidence="11">
    <location>
        <begin position="453"/>
        <end position="487"/>
    </location>
</feature>
<dbReference type="SUPFAM" id="SSF81606">
    <property type="entry name" value="PP2C-like"/>
    <property type="match status" value="1"/>
</dbReference>
<feature type="repeat" description="PPR" evidence="11">
    <location>
        <begin position="144"/>
        <end position="178"/>
    </location>
</feature>
<evidence type="ECO:0000256" key="8">
    <source>
        <dbReference type="ARBA" id="ARBA00022842"/>
    </source>
</evidence>
<evidence type="ECO:0000256" key="1">
    <source>
        <dbReference type="ARBA" id="ARBA00001936"/>
    </source>
</evidence>
<feature type="repeat" description="PPR" evidence="11">
    <location>
        <begin position="351"/>
        <end position="386"/>
    </location>
</feature>
<dbReference type="PROSITE" id="PS51746">
    <property type="entry name" value="PPM_2"/>
    <property type="match status" value="1"/>
</dbReference>
<dbReference type="GO" id="GO:0004722">
    <property type="term" value="F:protein serine/threonine phosphatase activity"/>
    <property type="evidence" value="ECO:0007669"/>
    <property type="project" value="UniProtKB-EC"/>
</dbReference>
<organism evidence="15 16">
    <name type="scientific">Citrus x changshan-huyou</name>
    <dbReference type="NCBI Taxonomy" id="2935761"/>
    <lineage>
        <taxon>Eukaryota</taxon>
        <taxon>Viridiplantae</taxon>
        <taxon>Streptophyta</taxon>
        <taxon>Embryophyta</taxon>
        <taxon>Tracheophyta</taxon>
        <taxon>Spermatophyta</taxon>
        <taxon>Magnoliopsida</taxon>
        <taxon>eudicotyledons</taxon>
        <taxon>Gunneridae</taxon>
        <taxon>Pentapetalae</taxon>
        <taxon>rosids</taxon>
        <taxon>malvids</taxon>
        <taxon>Sapindales</taxon>
        <taxon>Rutaceae</taxon>
        <taxon>Aurantioideae</taxon>
        <taxon>Citrus</taxon>
    </lineage>
</organism>
<feature type="region of interest" description="Disordered" evidence="13">
    <location>
        <begin position="1"/>
        <end position="40"/>
    </location>
</feature>
<gene>
    <name evidence="15" type="ORF">WN944_025097</name>
</gene>
<evidence type="ECO:0000259" key="14">
    <source>
        <dbReference type="PROSITE" id="PS51746"/>
    </source>
</evidence>
<dbReference type="GO" id="GO:0003723">
    <property type="term" value="F:RNA binding"/>
    <property type="evidence" value="ECO:0007669"/>
    <property type="project" value="InterPro"/>
</dbReference>
<evidence type="ECO:0000256" key="12">
    <source>
        <dbReference type="RuleBase" id="RU003465"/>
    </source>
</evidence>
<dbReference type="CDD" id="cd00143">
    <property type="entry name" value="PP2Cc"/>
    <property type="match status" value="1"/>
</dbReference>
<keyword evidence="7 12" id="KW-0378">Hydrolase</keyword>
<evidence type="ECO:0000256" key="6">
    <source>
        <dbReference type="ARBA" id="ARBA00022737"/>
    </source>
</evidence>
<feature type="repeat" description="PPR" evidence="11">
    <location>
        <begin position="112"/>
        <end position="142"/>
    </location>
</feature>
<dbReference type="AlphaFoldDB" id="A0AAP0QBW8"/>
<dbReference type="InterPro" id="IPR001932">
    <property type="entry name" value="PPM-type_phosphatase-like_dom"/>
</dbReference>
<dbReference type="PROSITE" id="PS51375">
    <property type="entry name" value="PPR"/>
    <property type="match status" value="7"/>
</dbReference>
<evidence type="ECO:0000256" key="11">
    <source>
        <dbReference type="PROSITE-ProRule" id="PRU00708"/>
    </source>
</evidence>
<sequence>MMTLSLPAPAKIPPPSSFKPSNPSRQNLPPSSSPPFIAQPTTSEPLSNRLIYHLNEGRVQKAIFNLDLMTQKGNHPDLDTYTLLLKSCIRSRNFHLGKLVHSLLTRSKLEPNSVILNSLISLYSNCGDLNEANKIFKSMGNKRDIVSWSSMISSYVNRGKQVDAIHMFVEMLELGFCPNEYCFSAVIRACSNTENVAIGHIIYGFLLKCGYFDSDVCVGCALIDMFVKGSGDLESAYKVFDKMTEKNTVAWTLMITRCTQLGCPRDAIRLFLDMILSGFLPDRFTLSGVVSACSELESFTLGKQLHSWAIRTGLALDVCVGCSLVDMYAKCTVDGSVDDSRKVFDRMLDHNVMSWTAIITGYVQSGGRDKGAVKLFSDMIQGQVVPNHFTFASVLKACGNLLDSSVAAQVYTHAVKRGLALDDCVGNSLISMYARSGRMEDARKAFESFFEKNLVSYNTMVDAYAKNLNSEKAFELLHEIEDTGVGTSAYTFASLLSGASSIGAIGKGEQIHARIIKSGFESNRCIYNALISMYSRCGNIEAAFQVFKEMEDRNVISWTSMITGFAKHGFAARALEIFYKMLADGIKPNGITYIAVLSACSHAGLISEGWKHFRSMYDEHGIVQRMEHYACMVDLLGRSGSLAEGLEFIRSMPLSADVLVWRTFLGACRVHGDTELGKHAAEMILEQDPHDPAAHILLSNLYASAGHWEYVANIRKRMKERNLIKEAGCSWIEADNKVHKFHVGETSHPKTLEIYAELDQLALKIKEFGYLPDTNFVLHELEEEQKVQYLFQHSEKIAVAFGLISTSKSKPIRVFKNLRVCGDCHTAIKYISMRITLQVVGETGDNCKAKDASFHLYAFFCSLQLFIHAMMLIKKDKNGCRREMRQLGIIKTKNNNARRNKRLQIRRLSAKNKETVMSLSLSLTSSSSSSSSSENYDVLEKKARTNTVTCLSHGTMSVIGRRKEMEDAVRVELGFMGGGGGGDGDGDDDDDDQKYDFFGVYDGHGGARVAEACKERMHEVLVEVIAGEEYGEKNIEWERVMEGCFGKMDEEVNRGRVREEMVGSTAVVAVVGKEELVVANCGDSRAVLSRGGVVVPLSVDHKPDRHDELIRVEAAGGRVINWNGPRILGVLATSRSIGDQYLKPFVISKPDVTVTERSDRDEFLILASDGLWDVVSNEVACQVVRRCFSGRIKWASSVDAGNQNPAARAAAVLVELAISRGSSDNISVIVVELNKPTKFNS</sequence>
<comment type="similarity">
    <text evidence="12">Belongs to the PP2C family.</text>
</comment>
<dbReference type="PROSITE" id="PS01032">
    <property type="entry name" value="PPM_1"/>
    <property type="match status" value="1"/>
</dbReference>
<keyword evidence="5" id="KW-0479">Metal-binding</keyword>
<dbReference type="InterPro" id="IPR011990">
    <property type="entry name" value="TPR-like_helical_dom_sf"/>
</dbReference>
<evidence type="ECO:0000256" key="3">
    <source>
        <dbReference type="ARBA" id="ARBA00006643"/>
    </source>
</evidence>
<dbReference type="InterPro" id="IPR002885">
    <property type="entry name" value="PPR_rpt"/>
</dbReference>
<accession>A0AAP0QBW8</accession>
<dbReference type="Proteomes" id="UP001428341">
    <property type="component" value="Unassembled WGS sequence"/>
</dbReference>
<dbReference type="PANTHER" id="PTHR47926:SF522">
    <property type="entry name" value="TETRATRICOPEPTIDE REPEAT-LIKE SUPERFAMILY PROTEIN"/>
    <property type="match status" value="1"/>
</dbReference>
<dbReference type="SMART" id="SM00332">
    <property type="entry name" value="PP2Cc"/>
    <property type="match status" value="1"/>
</dbReference>
<dbReference type="Pfam" id="PF20431">
    <property type="entry name" value="E_motif"/>
    <property type="match status" value="1"/>
</dbReference>
<dbReference type="GO" id="GO:0009451">
    <property type="term" value="P:RNA modification"/>
    <property type="evidence" value="ECO:0007669"/>
    <property type="project" value="InterPro"/>
</dbReference>
<dbReference type="GO" id="GO:0008270">
    <property type="term" value="F:zinc ion binding"/>
    <property type="evidence" value="ECO:0007669"/>
    <property type="project" value="InterPro"/>
</dbReference>
<name>A0AAP0QBW8_9ROSI</name>
<dbReference type="EC" id="3.1.3.16" evidence="4"/>
<keyword evidence="10" id="KW-0464">Manganese</keyword>
<reference evidence="15 16" key="1">
    <citation type="submission" date="2024-05" db="EMBL/GenBank/DDBJ databases">
        <title>Haplotype-resolved chromosome-level genome assembly of Huyou (Citrus changshanensis).</title>
        <authorList>
            <person name="Miao C."/>
            <person name="Chen W."/>
            <person name="Wu Y."/>
            <person name="Wang L."/>
            <person name="Zhao S."/>
            <person name="Grierson D."/>
            <person name="Xu C."/>
            <person name="Chen K."/>
        </authorList>
    </citation>
    <scope>NUCLEOTIDE SEQUENCE [LARGE SCALE GENOMIC DNA]</scope>
    <source>
        <strain evidence="15">01-14</strain>
        <tissue evidence="15">Leaf</tissue>
    </source>
</reference>
<dbReference type="FunFam" id="1.25.40.10:FF:000366">
    <property type="entry name" value="Pentatricopeptide (PPR) repeat-containing protein"/>
    <property type="match status" value="1"/>
</dbReference>
<dbReference type="PANTHER" id="PTHR47926">
    <property type="entry name" value="PENTATRICOPEPTIDE REPEAT-CONTAINING PROTEIN"/>
    <property type="match status" value="1"/>
</dbReference>
<dbReference type="InterPro" id="IPR036457">
    <property type="entry name" value="PPM-type-like_dom_sf"/>
</dbReference>
<proteinExistence type="inferred from homology"/>
<evidence type="ECO:0000256" key="7">
    <source>
        <dbReference type="ARBA" id="ARBA00022801"/>
    </source>
</evidence>
<evidence type="ECO:0000256" key="13">
    <source>
        <dbReference type="SAM" id="MobiDB-lite"/>
    </source>
</evidence>
<dbReference type="EMBL" id="JBCGBO010000024">
    <property type="protein sequence ID" value="KAK9181956.1"/>
    <property type="molecule type" value="Genomic_DNA"/>
</dbReference>
<feature type="repeat" description="PPR" evidence="11">
    <location>
        <begin position="247"/>
        <end position="281"/>
    </location>
</feature>
<dbReference type="InterPro" id="IPR046960">
    <property type="entry name" value="PPR_At4g14850-like_plant"/>
</dbReference>
<dbReference type="FunFam" id="1.25.40.10:FF:000798">
    <property type="entry name" value="Pentatricopeptide repeat-containing protein At3g49170, chloroplastic"/>
    <property type="match status" value="1"/>
</dbReference>